<evidence type="ECO:0000313" key="7">
    <source>
        <dbReference type="EMBL" id="MTH61756.1"/>
    </source>
</evidence>
<evidence type="ECO:0000256" key="2">
    <source>
        <dbReference type="ARBA" id="ARBA00022475"/>
    </source>
</evidence>
<dbReference type="EMBL" id="WMIG01000020">
    <property type="protein sequence ID" value="MTH61756.1"/>
    <property type="molecule type" value="Genomic_DNA"/>
</dbReference>
<comment type="caution">
    <text evidence="7">The sequence shown here is derived from an EMBL/GenBank/DDBJ whole genome shotgun (WGS) entry which is preliminary data.</text>
</comment>
<evidence type="ECO:0000256" key="6">
    <source>
        <dbReference type="SAM" id="Phobius"/>
    </source>
</evidence>
<feature type="transmembrane region" description="Helical" evidence="6">
    <location>
        <begin position="184"/>
        <end position="205"/>
    </location>
</feature>
<feature type="transmembrane region" description="Helical" evidence="6">
    <location>
        <begin position="28"/>
        <end position="46"/>
    </location>
</feature>
<protein>
    <submittedName>
        <fullName evidence="7">ABC transporter permease</fullName>
    </submittedName>
</protein>
<feature type="transmembrane region" description="Helical" evidence="6">
    <location>
        <begin position="58"/>
        <end position="78"/>
    </location>
</feature>
<dbReference type="OrthoDB" id="5422926at2"/>
<keyword evidence="3 6" id="KW-0812">Transmembrane</keyword>
<reference evidence="7 8" key="1">
    <citation type="submission" date="2019-11" db="EMBL/GenBank/DDBJ databases">
        <authorList>
            <person name="Dong K."/>
        </authorList>
    </citation>
    <scope>NUCLEOTIDE SEQUENCE [LARGE SCALE GENOMIC DNA]</scope>
    <source>
        <strain evidence="7 8">NBRC 112902</strain>
    </source>
</reference>
<dbReference type="CDD" id="cd06579">
    <property type="entry name" value="TM_PBP1_transp_AraH_like"/>
    <property type="match status" value="1"/>
</dbReference>
<evidence type="ECO:0000256" key="1">
    <source>
        <dbReference type="ARBA" id="ARBA00004651"/>
    </source>
</evidence>
<dbReference type="Proteomes" id="UP000449846">
    <property type="component" value="Unassembled WGS sequence"/>
</dbReference>
<comment type="subcellular location">
    <subcellularLocation>
        <location evidence="1">Cell membrane</location>
        <topology evidence="1">Multi-pass membrane protein</topology>
    </subcellularLocation>
</comment>
<keyword evidence="2" id="KW-1003">Cell membrane</keyword>
<dbReference type="GO" id="GO:0005886">
    <property type="term" value="C:plasma membrane"/>
    <property type="evidence" value="ECO:0007669"/>
    <property type="project" value="UniProtKB-SubCell"/>
</dbReference>
<feature type="transmembrane region" description="Helical" evidence="6">
    <location>
        <begin position="111"/>
        <end position="132"/>
    </location>
</feature>
<feature type="transmembrane region" description="Helical" evidence="6">
    <location>
        <begin position="84"/>
        <end position="104"/>
    </location>
</feature>
<evidence type="ECO:0000256" key="3">
    <source>
        <dbReference type="ARBA" id="ARBA00022692"/>
    </source>
</evidence>
<evidence type="ECO:0000313" key="8">
    <source>
        <dbReference type="Proteomes" id="UP000449846"/>
    </source>
</evidence>
<feature type="transmembrane region" description="Helical" evidence="6">
    <location>
        <begin position="275"/>
        <end position="303"/>
    </location>
</feature>
<keyword evidence="4 6" id="KW-1133">Transmembrane helix</keyword>
<gene>
    <name evidence="7" type="ORF">GL300_21360</name>
</gene>
<dbReference type="InterPro" id="IPR001851">
    <property type="entry name" value="ABC_transp_permease"/>
</dbReference>
<keyword evidence="5 6" id="KW-0472">Membrane</keyword>
<dbReference type="PANTHER" id="PTHR32196">
    <property type="entry name" value="ABC TRANSPORTER PERMEASE PROTEIN YPHD-RELATED-RELATED"/>
    <property type="match status" value="1"/>
</dbReference>
<dbReference type="RefSeq" id="WP_155041710.1">
    <property type="nucleotide sequence ID" value="NZ_JBHGCD010000023.1"/>
</dbReference>
<feature type="transmembrane region" description="Helical" evidence="6">
    <location>
        <begin position="315"/>
        <end position="335"/>
    </location>
</feature>
<evidence type="ECO:0000256" key="5">
    <source>
        <dbReference type="ARBA" id="ARBA00023136"/>
    </source>
</evidence>
<proteinExistence type="predicted"/>
<dbReference type="PANTHER" id="PTHR32196:SF72">
    <property type="entry name" value="RIBOSE IMPORT PERMEASE PROTEIN RBSC"/>
    <property type="match status" value="1"/>
</dbReference>
<accession>A0A844HPH2</accession>
<dbReference type="Pfam" id="PF02653">
    <property type="entry name" value="BPD_transp_2"/>
    <property type="match status" value="1"/>
</dbReference>
<evidence type="ECO:0000256" key="4">
    <source>
        <dbReference type="ARBA" id="ARBA00022989"/>
    </source>
</evidence>
<dbReference type="AlphaFoldDB" id="A0A844HPH2"/>
<name>A0A844HPH2_9RHOB</name>
<organism evidence="7 8">
    <name type="scientific">Paracoccus litorisediminis</name>
    <dbReference type="NCBI Taxonomy" id="2006130"/>
    <lineage>
        <taxon>Bacteria</taxon>
        <taxon>Pseudomonadati</taxon>
        <taxon>Pseudomonadota</taxon>
        <taxon>Alphaproteobacteria</taxon>
        <taxon>Rhodobacterales</taxon>
        <taxon>Paracoccaceae</taxon>
        <taxon>Paracoccus</taxon>
    </lineage>
</organism>
<feature type="transmembrane region" description="Helical" evidence="6">
    <location>
        <begin position="234"/>
        <end position="254"/>
    </location>
</feature>
<sequence>MSSDDTPHFSEHAGFGRRVINFLHGNPTIIPFLVLIIGLAIFSLIVGKRFFHPFNLSLVLQQVTVIGMLALAQTLIILTAGIDLSVGAIMVLSSVAMGQMALTLGLPPEIALLAGIAVGGACGALNGLLITWLRLPPFIVTLGTWSIFNAFVQFWSRGQTIRQQEIAAEAAILQWTGTALQFGAWRLTLGSVLMLGLAALLWYMLNRTAYGRHIYAVGNDPEAARLSGISTQRVLFSVYLLAGVICGLAGWVLIGRIGAVSPLGGGSANLDSITAVVIGGTSLFGGRGSIIGTLIGALIVGFFRNGLALAGLDVLWQEFSIGCLIIMAVGFDQWLRRISN</sequence>
<keyword evidence="8" id="KW-1185">Reference proteome</keyword>
<dbReference type="GO" id="GO:0022857">
    <property type="term" value="F:transmembrane transporter activity"/>
    <property type="evidence" value="ECO:0007669"/>
    <property type="project" value="InterPro"/>
</dbReference>